<gene>
    <name evidence="1" type="ORF">D9615_009408</name>
</gene>
<dbReference type="AlphaFoldDB" id="A0A8H5LZX3"/>
<dbReference type="Proteomes" id="UP000565441">
    <property type="component" value="Unassembled WGS sequence"/>
</dbReference>
<evidence type="ECO:0000313" key="1">
    <source>
        <dbReference type="EMBL" id="KAF5375728.1"/>
    </source>
</evidence>
<keyword evidence="2" id="KW-1185">Reference proteome</keyword>
<reference evidence="1 2" key="1">
    <citation type="journal article" date="2020" name="ISME J.">
        <title>Uncovering the hidden diversity of litter-decomposition mechanisms in mushroom-forming fungi.</title>
        <authorList>
            <person name="Floudas D."/>
            <person name="Bentzer J."/>
            <person name="Ahren D."/>
            <person name="Johansson T."/>
            <person name="Persson P."/>
            <person name="Tunlid A."/>
        </authorList>
    </citation>
    <scope>NUCLEOTIDE SEQUENCE [LARGE SCALE GENOMIC DNA]</scope>
    <source>
        <strain evidence="1 2">CBS 661.87</strain>
    </source>
</reference>
<protein>
    <submittedName>
        <fullName evidence="1">Uncharacterized protein</fullName>
    </submittedName>
</protein>
<proteinExistence type="predicted"/>
<accession>A0A8H5LZX3</accession>
<name>A0A8H5LZX3_9AGAR</name>
<comment type="caution">
    <text evidence="1">The sequence shown here is derived from an EMBL/GenBank/DDBJ whole genome shotgun (WGS) entry which is preliminary data.</text>
</comment>
<evidence type="ECO:0000313" key="2">
    <source>
        <dbReference type="Proteomes" id="UP000565441"/>
    </source>
</evidence>
<dbReference type="EMBL" id="JAACJP010000032">
    <property type="protein sequence ID" value="KAF5375728.1"/>
    <property type="molecule type" value="Genomic_DNA"/>
</dbReference>
<dbReference type="OrthoDB" id="3023211at2759"/>
<sequence>MALAIGFWPAQQVTSIDVWFGNSQPNGIETTYQLSVTTKPSVQVHGQRHGTQKILTVASEFLALSSMFPPTDDVFFVGIFGAIDSNADQLTLRCFGFLVCNKDTGARIQPN</sequence>
<organism evidence="1 2">
    <name type="scientific">Tricholomella constricta</name>
    <dbReference type="NCBI Taxonomy" id="117010"/>
    <lineage>
        <taxon>Eukaryota</taxon>
        <taxon>Fungi</taxon>
        <taxon>Dikarya</taxon>
        <taxon>Basidiomycota</taxon>
        <taxon>Agaricomycotina</taxon>
        <taxon>Agaricomycetes</taxon>
        <taxon>Agaricomycetidae</taxon>
        <taxon>Agaricales</taxon>
        <taxon>Tricholomatineae</taxon>
        <taxon>Lyophyllaceae</taxon>
        <taxon>Tricholomella</taxon>
    </lineage>
</organism>